<reference evidence="2" key="1">
    <citation type="journal article" date="2016" name="Nature">
        <title>Genome evolution in the allotetraploid frog Xenopus laevis.</title>
        <authorList>
            <person name="Session A.M."/>
            <person name="Uno Y."/>
            <person name="Kwon T."/>
            <person name="Chapman J.A."/>
            <person name="Toyoda A."/>
            <person name="Takahashi S."/>
            <person name="Fukui A."/>
            <person name="Hikosaka A."/>
            <person name="Suzuki A."/>
            <person name="Kondo M."/>
            <person name="van Heeringen S.J."/>
            <person name="Quigley I."/>
            <person name="Heinz S."/>
            <person name="Ogino H."/>
            <person name="Ochi H."/>
            <person name="Hellsten U."/>
            <person name="Lyons J.B."/>
            <person name="Simakov O."/>
            <person name="Putnam N."/>
            <person name="Stites J."/>
            <person name="Kuroki Y."/>
            <person name="Tanaka T."/>
            <person name="Michiue T."/>
            <person name="Watanabe M."/>
            <person name="Bogdanovic O."/>
            <person name="Lister R."/>
            <person name="Georgiou G."/>
            <person name="Paranjpe S.S."/>
            <person name="van Kruijsbergen I."/>
            <person name="Shu S."/>
            <person name="Carlson J."/>
            <person name="Kinoshita T."/>
            <person name="Ohta Y."/>
            <person name="Mawaribuchi S."/>
            <person name="Jenkins J."/>
            <person name="Grimwood J."/>
            <person name="Schmutz J."/>
            <person name="Mitros T."/>
            <person name="Mozaffari S.V."/>
            <person name="Suzuki Y."/>
            <person name="Haramoto Y."/>
            <person name="Yamamoto T.S."/>
            <person name="Takagi C."/>
            <person name="Heald R."/>
            <person name="Miller K."/>
            <person name="Haudenschild C."/>
            <person name="Kitzman J."/>
            <person name="Nakayama T."/>
            <person name="Izutsu Y."/>
            <person name="Robert J."/>
            <person name="Fortriede J."/>
            <person name="Burns K."/>
            <person name="Lotay V."/>
            <person name="Karimi K."/>
            <person name="Yasuoka Y."/>
            <person name="Dichmann D.S."/>
            <person name="Flajnik M.F."/>
            <person name="Houston D.W."/>
            <person name="Shendure J."/>
            <person name="DuPasquier L."/>
            <person name="Vize P.D."/>
            <person name="Zorn A.M."/>
            <person name="Ito M."/>
            <person name="Marcotte E.M."/>
            <person name="Wallingford J.B."/>
            <person name="Ito Y."/>
            <person name="Asashima M."/>
            <person name="Ueno N."/>
            <person name="Matsuda Y."/>
            <person name="Veenstra G.J."/>
            <person name="Fujiyama A."/>
            <person name="Harland R.M."/>
            <person name="Taira M."/>
            <person name="Rokhsar D.S."/>
        </authorList>
    </citation>
    <scope>NUCLEOTIDE SEQUENCE [LARGE SCALE GENOMIC DNA]</scope>
    <source>
        <strain evidence="2">J</strain>
    </source>
</reference>
<gene>
    <name evidence="1" type="ORF">XELAEV_18011081mg</name>
</gene>
<protein>
    <submittedName>
        <fullName evidence="1">Uncharacterized protein</fullName>
    </submittedName>
</protein>
<name>A0A974DX08_XENLA</name>
<proteinExistence type="predicted"/>
<accession>A0A974DX08</accession>
<sequence length="88" mass="10177">MIAPDSYSSKRYIIKCTKTQNKGIISCTKTCKCYKTCTKIVVKNITKFSLQIYQGLCSLQSPRHWWATTPSMKWLLLLEAHLSKVEFI</sequence>
<evidence type="ECO:0000313" key="1">
    <source>
        <dbReference type="EMBL" id="OCT98846.1"/>
    </source>
</evidence>
<dbReference type="Proteomes" id="UP000694892">
    <property type="component" value="Chromosome 1S"/>
</dbReference>
<dbReference type="EMBL" id="CM004467">
    <property type="protein sequence ID" value="OCT98846.1"/>
    <property type="molecule type" value="Genomic_DNA"/>
</dbReference>
<organism evidence="1 2">
    <name type="scientific">Xenopus laevis</name>
    <name type="common">African clawed frog</name>
    <dbReference type="NCBI Taxonomy" id="8355"/>
    <lineage>
        <taxon>Eukaryota</taxon>
        <taxon>Metazoa</taxon>
        <taxon>Chordata</taxon>
        <taxon>Craniata</taxon>
        <taxon>Vertebrata</taxon>
        <taxon>Euteleostomi</taxon>
        <taxon>Amphibia</taxon>
        <taxon>Batrachia</taxon>
        <taxon>Anura</taxon>
        <taxon>Pipoidea</taxon>
        <taxon>Pipidae</taxon>
        <taxon>Xenopodinae</taxon>
        <taxon>Xenopus</taxon>
        <taxon>Xenopus</taxon>
    </lineage>
</organism>
<evidence type="ECO:0000313" key="2">
    <source>
        <dbReference type="Proteomes" id="UP000694892"/>
    </source>
</evidence>
<dbReference type="AlphaFoldDB" id="A0A974DX08"/>